<proteinExistence type="predicted"/>
<dbReference type="STRING" id="53501.SAMN04488043_12012"/>
<evidence type="ECO:0000256" key="1">
    <source>
        <dbReference type="SAM" id="Phobius"/>
    </source>
</evidence>
<organism evidence="2 3">
    <name type="scientific">Thalassovita gelatinovora</name>
    <name type="common">Thalassobius gelatinovorus</name>
    <dbReference type="NCBI Taxonomy" id="53501"/>
    <lineage>
        <taxon>Bacteria</taxon>
        <taxon>Pseudomonadati</taxon>
        <taxon>Pseudomonadota</taxon>
        <taxon>Alphaproteobacteria</taxon>
        <taxon>Rhodobacterales</taxon>
        <taxon>Roseobacteraceae</taxon>
        <taxon>Thalassovita</taxon>
    </lineage>
</organism>
<evidence type="ECO:0000313" key="3">
    <source>
        <dbReference type="Proteomes" id="UP000051587"/>
    </source>
</evidence>
<feature type="transmembrane region" description="Helical" evidence="1">
    <location>
        <begin position="235"/>
        <end position="254"/>
    </location>
</feature>
<name>A0A0P1FK15_THAGE</name>
<dbReference type="OrthoDB" id="7806049at2"/>
<dbReference type="AlphaFoldDB" id="A0A0P1FK15"/>
<dbReference type="EMBL" id="CYSA01000028">
    <property type="protein sequence ID" value="CUH68379.1"/>
    <property type="molecule type" value="Genomic_DNA"/>
</dbReference>
<feature type="transmembrane region" description="Helical" evidence="1">
    <location>
        <begin position="275"/>
        <end position="296"/>
    </location>
</feature>
<dbReference type="Proteomes" id="UP000051587">
    <property type="component" value="Unassembled WGS sequence"/>
</dbReference>
<keyword evidence="3" id="KW-1185">Reference proteome</keyword>
<accession>A0A0P1FK15</accession>
<gene>
    <name evidence="2" type="ORF">TG4357_03529</name>
</gene>
<feature type="transmembrane region" description="Helical" evidence="1">
    <location>
        <begin position="196"/>
        <end position="215"/>
    </location>
</feature>
<keyword evidence="1" id="KW-1133">Transmembrane helix</keyword>
<evidence type="ECO:0000313" key="2">
    <source>
        <dbReference type="EMBL" id="CUH68379.1"/>
    </source>
</evidence>
<keyword evidence="1" id="KW-0812">Transmembrane</keyword>
<keyword evidence="1" id="KW-0472">Membrane</keyword>
<reference evidence="2 3" key="1">
    <citation type="submission" date="2015-09" db="EMBL/GenBank/DDBJ databases">
        <authorList>
            <consortium name="Swine Surveillance"/>
        </authorList>
    </citation>
    <scope>NUCLEOTIDE SEQUENCE [LARGE SCALE GENOMIC DNA]</scope>
    <source>
        <strain evidence="2 3">CECT 4357</strain>
    </source>
</reference>
<dbReference type="RefSeq" id="WP_058264215.1">
    <property type="nucleotide sequence ID" value="NZ_CP051181.1"/>
</dbReference>
<sequence length="298" mass="34098">MTENTLVTTDRKPVGWYEEVIPVRGCRLSLENIKDVYRDLHAINRKFGEQVISTLQREPDLTDEEWEERKAFLLDDAFCLTITVNGLRDQQLYGETAALFDDPNLPKPIKSIYFTNANSFKRNASGNEPRNRISVFLDFGKPEVFDPNPLVSAATPNEGNVTVNAEDITFFNAVQKAVEKKVTTHKTWYGAIHRNFAYDIGMWLIALPVSLYFSAFYMDQIIPTGGKFEVFRWPLFIYFVGLSLILYRALTAYAKWAFPVNVLDENKDRALKHRLALGGFASWLFYMFASTVYGIIVG</sequence>
<protein>
    <submittedName>
        <fullName evidence="2">Uncharacterized protein</fullName>
    </submittedName>
</protein>